<proteinExistence type="predicted"/>
<accession>A0ABS5TJK5</accession>
<keyword evidence="1" id="KW-1133">Transmembrane helix</keyword>
<keyword evidence="1" id="KW-0812">Transmembrane</keyword>
<feature type="transmembrane region" description="Helical" evidence="1">
    <location>
        <begin position="6"/>
        <end position="31"/>
    </location>
</feature>
<keyword evidence="3" id="KW-1185">Reference proteome</keyword>
<feature type="transmembrane region" description="Helical" evidence="1">
    <location>
        <begin position="38"/>
        <end position="58"/>
    </location>
</feature>
<name>A0ABS5TJK5_9ACTN</name>
<evidence type="ECO:0000313" key="2">
    <source>
        <dbReference type="EMBL" id="MBT0771289.1"/>
    </source>
</evidence>
<organism evidence="2 3">
    <name type="scientific">Kineosporia corallincola</name>
    <dbReference type="NCBI Taxonomy" id="2835133"/>
    <lineage>
        <taxon>Bacteria</taxon>
        <taxon>Bacillati</taxon>
        <taxon>Actinomycetota</taxon>
        <taxon>Actinomycetes</taxon>
        <taxon>Kineosporiales</taxon>
        <taxon>Kineosporiaceae</taxon>
        <taxon>Kineosporia</taxon>
    </lineage>
</organism>
<evidence type="ECO:0000313" key="3">
    <source>
        <dbReference type="Proteomes" id="UP001197247"/>
    </source>
</evidence>
<gene>
    <name evidence="2" type="ORF">KIH74_20295</name>
</gene>
<sequence>MGLLSDIFWVGVSGLPLTVVLAVCGGVLRLALKRLPDWYFPAAMVLIAAVVAYAFLYLYRLDGDGGLETILPLLYLFNAVVAVVIIGVWWAVLAVRRRRRVLAVS</sequence>
<feature type="transmembrane region" description="Helical" evidence="1">
    <location>
        <begin position="70"/>
        <end position="95"/>
    </location>
</feature>
<comment type="caution">
    <text evidence="2">The sequence shown here is derived from an EMBL/GenBank/DDBJ whole genome shotgun (WGS) entry which is preliminary data.</text>
</comment>
<reference evidence="2 3" key="1">
    <citation type="submission" date="2021-05" db="EMBL/GenBank/DDBJ databases">
        <title>Kineosporia and Streptomyces sp. nov. two new marine actinobacteria isolated from Coral.</title>
        <authorList>
            <person name="Buangrab K."/>
            <person name="Sutthacheep M."/>
            <person name="Yeemin T."/>
            <person name="Harunari E."/>
            <person name="Igarashi Y."/>
            <person name="Kanchanasin P."/>
            <person name="Tanasupawat S."/>
            <person name="Phongsopitanun W."/>
        </authorList>
    </citation>
    <scope>NUCLEOTIDE SEQUENCE [LARGE SCALE GENOMIC DNA]</scope>
    <source>
        <strain evidence="2 3">J2-2</strain>
    </source>
</reference>
<evidence type="ECO:0000256" key="1">
    <source>
        <dbReference type="SAM" id="Phobius"/>
    </source>
</evidence>
<dbReference type="EMBL" id="JAHBAY010000008">
    <property type="protein sequence ID" value="MBT0771289.1"/>
    <property type="molecule type" value="Genomic_DNA"/>
</dbReference>
<keyword evidence="1" id="KW-0472">Membrane</keyword>
<dbReference type="Proteomes" id="UP001197247">
    <property type="component" value="Unassembled WGS sequence"/>
</dbReference>
<protein>
    <submittedName>
        <fullName evidence="2">Uncharacterized protein</fullName>
    </submittedName>
</protein>
<dbReference type="RefSeq" id="WP_214157581.1">
    <property type="nucleotide sequence ID" value="NZ_JAHBAY010000008.1"/>
</dbReference>